<dbReference type="RefSeq" id="XP_033450548.1">
    <property type="nucleotide sequence ID" value="XM_033589438.1"/>
</dbReference>
<feature type="compositionally biased region" description="Basic and acidic residues" evidence="1">
    <location>
        <begin position="1"/>
        <end position="12"/>
    </location>
</feature>
<name>A0A6A5RSG3_9PLEO</name>
<feature type="compositionally biased region" description="Polar residues" evidence="1">
    <location>
        <begin position="13"/>
        <end position="22"/>
    </location>
</feature>
<evidence type="ECO:0000313" key="3">
    <source>
        <dbReference type="Proteomes" id="UP000800082"/>
    </source>
</evidence>
<accession>A0A6A5RSG3</accession>
<dbReference type="GeneID" id="54347085"/>
<gene>
    <name evidence="2" type="ORF">M421DRAFT_3377</name>
</gene>
<dbReference type="OrthoDB" id="3798432at2759"/>
<sequence length="460" mass="52308">MFAHRHPTDGQHTDTTSAQNAPVRQLIHRLETRLGDLASQQEEVAESREQVLVRRGQLVQSGKRVQQQRDRTANAEVLFMNLLRHHYNGLGSTFPTEIDAAYARVDEERTELGSLEVEYSELNRTLGAQEWTHMDLENSLYQYDVQQILADELVDNIETTRHSSDREDVSAAGPFPPSAAVQYQVETTEYARLRKWFRVLRIAIARLFESSTLSIDDADLGDIKNTEAVRSFDHVLTQLTECEVRLQHLKADRMVADDDAQPLRGRRGSEPVMYERSQSFASDIISKAHTEGAVPRRTDRVPVMHRIRDWLLDGFKQNCLDRMQYVSILQKQLDAGDDEDVDLSEWEVLVIQQWPFDMTTTEPATHAAEIVPSSSSSPQTFLRVDSNHGGFLFDQEHIALSQTLQLQSLETQQAKDLLEDLLMDVPADDLDFTSPSNSTFVLRSINPDSVAFSLLEKMVT</sequence>
<keyword evidence="3" id="KW-1185">Reference proteome</keyword>
<protein>
    <submittedName>
        <fullName evidence="2">Uncharacterized protein</fullName>
    </submittedName>
</protein>
<feature type="region of interest" description="Disordered" evidence="1">
    <location>
        <begin position="1"/>
        <end position="22"/>
    </location>
</feature>
<dbReference type="AlphaFoldDB" id="A0A6A5RSG3"/>
<proteinExistence type="predicted"/>
<dbReference type="EMBL" id="ML978963">
    <property type="protein sequence ID" value="KAF1930300.1"/>
    <property type="molecule type" value="Genomic_DNA"/>
</dbReference>
<evidence type="ECO:0000313" key="2">
    <source>
        <dbReference type="EMBL" id="KAF1930300.1"/>
    </source>
</evidence>
<organism evidence="2 3">
    <name type="scientific">Didymella exigua CBS 183.55</name>
    <dbReference type="NCBI Taxonomy" id="1150837"/>
    <lineage>
        <taxon>Eukaryota</taxon>
        <taxon>Fungi</taxon>
        <taxon>Dikarya</taxon>
        <taxon>Ascomycota</taxon>
        <taxon>Pezizomycotina</taxon>
        <taxon>Dothideomycetes</taxon>
        <taxon>Pleosporomycetidae</taxon>
        <taxon>Pleosporales</taxon>
        <taxon>Pleosporineae</taxon>
        <taxon>Didymellaceae</taxon>
        <taxon>Didymella</taxon>
    </lineage>
</organism>
<reference evidence="2" key="1">
    <citation type="journal article" date="2020" name="Stud. Mycol.">
        <title>101 Dothideomycetes genomes: a test case for predicting lifestyles and emergence of pathogens.</title>
        <authorList>
            <person name="Haridas S."/>
            <person name="Albert R."/>
            <person name="Binder M."/>
            <person name="Bloem J."/>
            <person name="Labutti K."/>
            <person name="Salamov A."/>
            <person name="Andreopoulos B."/>
            <person name="Baker S."/>
            <person name="Barry K."/>
            <person name="Bills G."/>
            <person name="Bluhm B."/>
            <person name="Cannon C."/>
            <person name="Castanera R."/>
            <person name="Culley D."/>
            <person name="Daum C."/>
            <person name="Ezra D."/>
            <person name="Gonzalez J."/>
            <person name="Henrissat B."/>
            <person name="Kuo A."/>
            <person name="Liang C."/>
            <person name="Lipzen A."/>
            <person name="Lutzoni F."/>
            <person name="Magnuson J."/>
            <person name="Mondo S."/>
            <person name="Nolan M."/>
            <person name="Ohm R."/>
            <person name="Pangilinan J."/>
            <person name="Park H.-J."/>
            <person name="Ramirez L."/>
            <person name="Alfaro M."/>
            <person name="Sun H."/>
            <person name="Tritt A."/>
            <person name="Yoshinaga Y."/>
            <person name="Zwiers L.-H."/>
            <person name="Turgeon B."/>
            <person name="Goodwin S."/>
            <person name="Spatafora J."/>
            <person name="Crous P."/>
            <person name="Grigoriev I."/>
        </authorList>
    </citation>
    <scope>NUCLEOTIDE SEQUENCE</scope>
    <source>
        <strain evidence="2">CBS 183.55</strain>
    </source>
</reference>
<evidence type="ECO:0000256" key="1">
    <source>
        <dbReference type="SAM" id="MobiDB-lite"/>
    </source>
</evidence>
<dbReference type="Proteomes" id="UP000800082">
    <property type="component" value="Unassembled WGS sequence"/>
</dbReference>